<keyword evidence="4" id="KW-0863">Zinc-finger</keyword>
<dbReference type="InterPro" id="IPR050888">
    <property type="entry name" value="ZnF_C2H2-type_TF"/>
</dbReference>
<dbReference type="EMBL" id="LNIX01000004">
    <property type="protein sequence ID" value="OXA56272.1"/>
    <property type="molecule type" value="Genomic_DNA"/>
</dbReference>
<feature type="compositionally biased region" description="Low complexity" evidence="7">
    <location>
        <begin position="208"/>
        <end position="220"/>
    </location>
</feature>
<feature type="region of interest" description="Disordered" evidence="7">
    <location>
        <begin position="832"/>
        <end position="858"/>
    </location>
</feature>
<accession>A0A226EFE6</accession>
<dbReference type="Pfam" id="PF00651">
    <property type="entry name" value="BTB"/>
    <property type="match status" value="1"/>
</dbReference>
<evidence type="ECO:0000256" key="5">
    <source>
        <dbReference type="ARBA" id="ARBA00022833"/>
    </source>
</evidence>
<dbReference type="InterPro" id="IPR000210">
    <property type="entry name" value="BTB/POZ_dom"/>
</dbReference>
<sequence length="1276" mass="141410">MNSQNQPQPQQPCVVPVNPIQRLSQSPAVYSGPNTPIRTATYTLVQTPSGFTKILSASPSANNDQQQQLPSPNLNKSNFRIVPRQMMSAGGQVRYVVKGLSLNTPNRLKMNMNGVGVRQQYQVQQQPFGKQRQGLINVGGIPALRMINPQQAQQPQQQQQAQPVTFKRMMVNPDGNLVATKKIPVVRVDSPVSIHSGGPASLESSPRKTTNTPPSSSAPKPAKRKNIQMRLRCRSRPLPLHATYFENNEIVDKDADVIFLCGDGGRVKAHRIILATQYKLLTTAFIDQPAHEISMVSVPDITSDTMKLIILLAYKSDVVINSDQIEKMKDFFEMFGIDFSNLAVESNGNGRKMDVKPGKVTDDIGRNYDGGVEGQRRKLVPSFTSQQLTNLQKNKTVGNYRPSSSGHLDSDEYAEGYVMDSQGELYSSDSDGEQTFKIQGYPSTPRNDGNIERRKSKLTPRIETETADVPDTETDETLLKEWIDMVGKTEPDPKRPRIIAKPKLQCKTCSATFFKESAWKWHQDRHVRHGIYKCSLCDELKTTARTIWNHEENVHNFIGLPLAEIEESPIAPQTSGRPRLPPQQQSKPKLVPHNVLLAQKMAQLKRMNLASSQANKLSGKILRTYKGFPQANHAIKIGEASESGELDAKKIKQLHWLYVCARCDNCSDSADKALLHFKKCYPTGESLFESTVTKYRQGFYGRTKCPLCPRKYVSNGGWTIHVGHQHQGYRQLFSHTGNLEDKLKCTNCNRKFGFPEEFHFHLHQGVECINNPINEESMPLLTANRSISRAEASEAADAMVSPPSFSSSDNDRTKKIQHKGAVLAAAAVVNKKEDKNTTAKPAKPQPVIPTPTPPRSARIAKRASALLMAKVLNDQEDSDDEKDRVPVKRRASTAVAAAATAAVSQREVPPADCPFCGESVANISQHLAIDHKDMDLSVERISEEDLKCCRCRMTFGIPDLFGHPGICRKASQKGKDEEANVSTPVETPKSSNKREKTVHEPIEIPAGVGSSSIDEMEYSLDELMTKEVLEKALKCPVCKKQGGRMGDISICLKQHGIMRCSLCFNTYSQREHYDQHMKKCHYATGSRAKCLYCPDKTFTNIGQCVGHLHNFHWGEVLQKPKRGGKAAAKTNKQARGVEKAESEGVLTPGEGSKNDTESIEDNSAQSKGDDVPETTEELGRTDEKDDDGIELDQDEEAPMDVTDSTTVTTTDTSHDDDDSKTEDVSQIDDENDNDEKERDDDDADAIMGEIKSATPPPPPGETLVMAKKSVVAPLID</sequence>
<feature type="region of interest" description="Disordered" evidence="7">
    <location>
        <begin position="438"/>
        <end position="466"/>
    </location>
</feature>
<evidence type="ECO:0000256" key="6">
    <source>
        <dbReference type="ARBA" id="ARBA00023242"/>
    </source>
</evidence>
<dbReference type="Gene3D" id="3.30.710.10">
    <property type="entry name" value="Potassium Channel Kv1.1, Chain A"/>
    <property type="match status" value="1"/>
</dbReference>
<dbReference type="PANTHER" id="PTHR24406">
    <property type="entry name" value="TRANSCRIPTIONAL REPRESSOR CTCFL-RELATED"/>
    <property type="match status" value="1"/>
</dbReference>
<dbReference type="Proteomes" id="UP000198287">
    <property type="component" value="Unassembled WGS sequence"/>
</dbReference>
<evidence type="ECO:0000256" key="7">
    <source>
        <dbReference type="SAM" id="MobiDB-lite"/>
    </source>
</evidence>
<comment type="subcellular location">
    <subcellularLocation>
        <location evidence="1">Nucleus</location>
    </subcellularLocation>
</comment>
<organism evidence="9 10">
    <name type="scientific">Folsomia candida</name>
    <name type="common">Springtail</name>
    <dbReference type="NCBI Taxonomy" id="158441"/>
    <lineage>
        <taxon>Eukaryota</taxon>
        <taxon>Metazoa</taxon>
        <taxon>Ecdysozoa</taxon>
        <taxon>Arthropoda</taxon>
        <taxon>Hexapoda</taxon>
        <taxon>Collembola</taxon>
        <taxon>Entomobryomorpha</taxon>
        <taxon>Isotomoidea</taxon>
        <taxon>Isotomidae</taxon>
        <taxon>Proisotominae</taxon>
        <taxon>Folsomia</taxon>
    </lineage>
</organism>
<dbReference type="PROSITE" id="PS50097">
    <property type="entry name" value="BTB"/>
    <property type="match status" value="1"/>
</dbReference>
<comment type="caution">
    <text evidence="9">The sequence shown here is derived from an EMBL/GenBank/DDBJ whole genome shotgun (WGS) entry which is preliminary data.</text>
</comment>
<dbReference type="GO" id="GO:0008270">
    <property type="term" value="F:zinc ion binding"/>
    <property type="evidence" value="ECO:0007669"/>
    <property type="project" value="UniProtKB-KW"/>
</dbReference>
<evidence type="ECO:0000256" key="2">
    <source>
        <dbReference type="ARBA" id="ARBA00022723"/>
    </source>
</evidence>
<dbReference type="GO" id="GO:0005634">
    <property type="term" value="C:nucleus"/>
    <property type="evidence" value="ECO:0007669"/>
    <property type="project" value="UniProtKB-SubCell"/>
</dbReference>
<evidence type="ECO:0000313" key="9">
    <source>
        <dbReference type="EMBL" id="OXA56272.1"/>
    </source>
</evidence>
<feature type="domain" description="BTB" evidence="8">
    <location>
        <begin position="255"/>
        <end position="322"/>
    </location>
</feature>
<keyword evidence="3" id="KW-0677">Repeat</keyword>
<protein>
    <recommendedName>
        <fullName evidence="8">BTB domain-containing protein</fullName>
    </recommendedName>
</protein>
<dbReference type="InterPro" id="IPR013087">
    <property type="entry name" value="Znf_C2H2_type"/>
</dbReference>
<dbReference type="Gene3D" id="3.30.160.60">
    <property type="entry name" value="Classic Zinc Finger"/>
    <property type="match status" value="1"/>
</dbReference>
<dbReference type="AlphaFoldDB" id="A0A226EFE6"/>
<feature type="compositionally biased region" description="Acidic residues" evidence="7">
    <location>
        <begin position="1214"/>
        <end position="1244"/>
    </location>
</feature>
<keyword evidence="10" id="KW-1185">Reference proteome</keyword>
<name>A0A226EFE6_FOLCA</name>
<gene>
    <name evidence="9" type="ORF">Fcan01_09573</name>
</gene>
<dbReference type="SUPFAM" id="SSF54695">
    <property type="entry name" value="POZ domain"/>
    <property type="match status" value="1"/>
</dbReference>
<dbReference type="SMART" id="SM00355">
    <property type="entry name" value="ZnF_C2H2"/>
    <property type="match status" value="7"/>
</dbReference>
<feature type="region of interest" description="Disordered" evidence="7">
    <location>
        <begin position="57"/>
        <end position="76"/>
    </location>
</feature>
<feature type="region of interest" description="Disordered" evidence="7">
    <location>
        <begin position="1119"/>
        <end position="1276"/>
    </location>
</feature>
<reference evidence="9 10" key="1">
    <citation type="submission" date="2015-12" db="EMBL/GenBank/DDBJ databases">
        <title>The genome of Folsomia candida.</title>
        <authorList>
            <person name="Faddeeva A."/>
            <person name="Derks M.F."/>
            <person name="Anvar Y."/>
            <person name="Smit S."/>
            <person name="Van Straalen N."/>
            <person name="Roelofs D."/>
        </authorList>
    </citation>
    <scope>NUCLEOTIDE SEQUENCE [LARGE SCALE GENOMIC DNA]</scope>
    <source>
        <strain evidence="9 10">VU population</strain>
        <tissue evidence="9">Whole body</tissue>
    </source>
</reference>
<dbReference type="OMA" id="HWLYVCA"/>
<dbReference type="OrthoDB" id="624345at2759"/>
<feature type="compositionally biased region" description="Polar residues" evidence="7">
    <location>
        <begin position="980"/>
        <end position="990"/>
    </location>
</feature>
<evidence type="ECO:0000256" key="1">
    <source>
        <dbReference type="ARBA" id="ARBA00004123"/>
    </source>
</evidence>
<evidence type="ECO:0000259" key="8">
    <source>
        <dbReference type="PROSITE" id="PS50097"/>
    </source>
</evidence>
<keyword evidence="2" id="KW-0479">Metal-binding</keyword>
<evidence type="ECO:0000256" key="3">
    <source>
        <dbReference type="ARBA" id="ARBA00022737"/>
    </source>
</evidence>
<evidence type="ECO:0000256" key="4">
    <source>
        <dbReference type="ARBA" id="ARBA00022771"/>
    </source>
</evidence>
<keyword evidence="5" id="KW-0862">Zinc</keyword>
<evidence type="ECO:0000313" key="10">
    <source>
        <dbReference type="Proteomes" id="UP000198287"/>
    </source>
</evidence>
<dbReference type="CDD" id="cd18315">
    <property type="entry name" value="BTB_POZ_BAB-like"/>
    <property type="match status" value="1"/>
</dbReference>
<feature type="compositionally biased region" description="Low complexity" evidence="7">
    <location>
        <begin position="1200"/>
        <end position="1211"/>
    </location>
</feature>
<feature type="compositionally biased region" description="Acidic residues" evidence="7">
    <location>
        <begin position="1184"/>
        <end position="1198"/>
    </location>
</feature>
<feature type="region of interest" description="Disordered" evidence="7">
    <location>
        <begin position="972"/>
        <end position="997"/>
    </location>
</feature>
<keyword evidence="6" id="KW-0539">Nucleus</keyword>
<feature type="compositionally biased region" description="Pro residues" evidence="7">
    <location>
        <begin position="843"/>
        <end position="854"/>
    </location>
</feature>
<dbReference type="InterPro" id="IPR011333">
    <property type="entry name" value="SKP1/BTB/POZ_sf"/>
</dbReference>
<proteinExistence type="predicted"/>
<dbReference type="PROSITE" id="PS00028">
    <property type="entry name" value="ZINC_FINGER_C2H2_1"/>
    <property type="match status" value="3"/>
</dbReference>
<feature type="region of interest" description="Disordered" evidence="7">
    <location>
        <begin position="194"/>
        <end position="227"/>
    </location>
</feature>